<feature type="binding site" evidence="8">
    <location>
        <position position="61"/>
    </location>
    <ligand>
        <name>GTP</name>
        <dbReference type="ChEBI" id="CHEBI:37565"/>
    </ligand>
</feature>
<feature type="binding site" evidence="8">
    <location>
        <begin position="8"/>
        <end position="10"/>
    </location>
    <ligand>
        <name>GTP</name>
        <dbReference type="ChEBI" id="CHEBI:37565"/>
    </ligand>
</feature>
<keyword evidence="7 8" id="KW-0501">Molybdenum cofactor biosynthesis</keyword>
<evidence type="ECO:0000256" key="1">
    <source>
        <dbReference type="ARBA" id="ARBA00022490"/>
    </source>
</evidence>
<evidence type="ECO:0000256" key="4">
    <source>
        <dbReference type="ARBA" id="ARBA00022741"/>
    </source>
</evidence>
<feature type="binding site" evidence="8">
    <location>
        <position position="90"/>
    </location>
    <ligand>
        <name>Mg(2+)</name>
        <dbReference type="ChEBI" id="CHEBI:18420"/>
    </ligand>
</feature>
<dbReference type="PANTHER" id="PTHR19136:SF81">
    <property type="entry name" value="MOLYBDENUM COFACTOR GUANYLYLTRANSFERASE"/>
    <property type="match status" value="1"/>
</dbReference>
<dbReference type="RefSeq" id="WP_135326972.1">
    <property type="nucleotide sequence ID" value="NZ_SRJC01000001.1"/>
</dbReference>
<comment type="subcellular location">
    <subcellularLocation>
        <location evidence="8">Cytoplasm</location>
    </subcellularLocation>
</comment>
<feature type="binding site" evidence="8">
    <location>
        <position position="90"/>
    </location>
    <ligand>
        <name>GTP</name>
        <dbReference type="ChEBI" id="CHEBI:37565"/>
    </ligand>
</feature>
<dbReference type="Gene3D" id="3.90.550.10">
    <property type="entry name" value="Spore Coat Polysaccharide Biosynthesis Protein SpsA, Chain A"/>
    <property type="match status" value="1"/>
</dbReference>
<feature type="domain" description="MobA-like NTP transferase" evidence="9">
    <location>
        <begin position="5"/>
        <end position="149"/>
    </location>
</feature>
<dbReference type="GO" id="GO:0006777">
    <property type="term" value="P:Mo-molybdopterin cofactor biosynthetic process"/>
    <property type="evidence" value="ECO:0007669"/>
    <property type="project" value="UniProtKB-KW"/>
</dbReference>
<feature type="binding site" evidence="8">
    <location>
        <position position="20"/>
    </location>
    <ligand>
        <name>GTP</name>
        <dbReference type="ChEBI" id="CHEBI:37565"/>
    </ligand>
</feature>
<dbReference type="GO" id="GO:0046872">
    <property type="term" value="F:metal ion binding"/>
    <property type="evidence" value="ECO:0007669"/>
    <property type="project" value="UniProtKB-KW"/>
</dbReference>
<dbReference type="STRING" id="192814.GCA_900166575_01651"/>
<dbReference type="PANTHER" id="PTHR19136">
    <property type="entry name" value="MOLYBDENUM COFACTOR GUANYLYLTRANSFERASE"/>
    <property type="match status" value="1"/>
</dbReference>
<protein>
    <recommendedName>
        <fullName evidence="8">Probable molybdenum cofactor guanylyltransferase</fullName>
        <shortName evidence="8">MoCo guanylyltransferase</shortName>
        <ecNumber evidence="8">2.7.7.77</ecNumber>
    </recommendedName>
    <alternativeName>
        <fullName evidence="8">GTP:molybdopterin guanylyltransferase</fullName>
    </alternativeName>
    <alternativeName>
        <fullName evidence="8">Mo-MPT guanylyltransferase</fullName>
    </alternativeName>
    <alternativeName>
        <fullName evidence="8">Molybdopterin guanylyltransferase</fullName>
    </alternativeName>
    <alternativeName>
        <fullName evidence="8">Molybdopterin-guanine dinucleotide synthase</fullName>
        <shortName evidence="8">MGD synthase</shortName>
    </alternativeName>
</protein>
<comment type="function">
    <text evidence="8">Transfers a GMP moiety from GTP to Mo-molybdopterin (Mo-MPT) cofactor (Moco or molybdenum cofactor) to form Mo-molybdopterin guanine dinucleotide (Mo-MGD) cofactor.</text>
</comment>
<dbReference type="EC" id="2.7.7.77" evidence="8"/>
<evidence type="ECO:0000313" key="10">
    <source>
        <dbReference type="EMBL" id="TGB04588.1"/>
    </source>
</evidence>
<proteinExistence type="inferred from homology"/>
<keyword evidence="2 8" id="KW-0808">Transferase</keyword>
<comment type="caution">
    <text evidence="10">The sequence shown here is derived from an EMBL/GenBank/DDBJ whole genome shotgun (WGS) entry which is preliminary data.</text>
</comment>
<dbReference type="EMBL" id="SRJC01000001">
    <property type="protein sequence ID" value="TGB04588.1"/>
    <property type="molecule type" value="Genomic_DNA"/>
</dbReference>
<comment type="catalytic activity">
    <reaction evidence="8">
        <text>Mo-molybdopterin + GTP + H(+) = Mo-molybdopterin guanine dinucleotide + diphosphate</text>
        <dbReference type="Rhea" id="RHEA:34243"/>
        <dbReference type="ChEBI" id="CHEBI:15378"/>
        <dbReference type="ChEBI" id="CHEBI:33019"/>
        <dbReference type="ChEBI" id="CHEBI:37565"/>
        <dbReference type="ChEBI" id="CHEBI:71302"/>
        <dbReference type="ChEBI" id="CHEBI:71310"/>
        <dbReference type="EC" id="2.7.7.77"/>
    </reaction>
</comment>
<reference evidence="10 11" key="1">
    <citation type="journal article" date="2003" name="Int. J. Syst. Evol. Microbiol.">
        <title>Halobacillus salinus sp. nov., isolated from a salt lake on the coast of the East Sea in Korea.</title>
        <authorList>
            <person name="Yoon J.H."/>
            <person name="Kang K.H."/>
            <person name="Park Y.H."/>
        </authorList>
    </citation>
    <scope>NUCLEOTIDE SEQUENCE [LARGE SCALE GENOMIC DNA]</scope>
    <source>
        <strain evidence="10 11">HSL-3</strain>
    </source>
</reference>
<gene>
    <name evidence="8" type="primary">mobA</name>
    <name evidence="10" type="ORF">E4663_06235</name>
</gene>
<keyword evidence="11" id="KW-1185">Reference proteome</keyword>
<keyword evidence="6 8" id="KW-0342">GTP-binding</keyword>
<feature type="binding site" evidence="8">
    <location>
        <position position="48"/>
    </location>
    <ligand>
        <name>GTP</name>
        <dbReference type="ChEBI" id="CHEBI:37565"/>
    </ligand>
</feature>
<organism evidence="10 11">
    <name type="scientific">Halobacillus salinus</name>
    <dbReference type="NCBI Taxonomy" id="192814"/>
    <lineage>
        <taxon>Bacteria</taxon>
        <taxon>Bacillati</taxon>
        <taxon>Bacillota</taxon>
        <taxon>Bacilli</taxon>
        <taxon>Bacillales</taxon>
        <taxon>Bacillaceae</taxon>
        <taxon>Halobacillus</taxon>
    </lineage>
</organism>
<evidence type="ECO:0000256" key="7">
    <source>
        <dbReference type="ARBA" id="ARBA00023150"/>
    </source>
</evidence>
<evidence type="ECO:0000256" key="2">
    <source>
        <dbReference type="ARBA" id="ARBA00022679"/>
    </source>
</evidence>
<keyword evidence="3 8" id="KW-0479">Metal-binding</keyword>
<dbReference type="InterPro" id="IPR013482">
    <property type="entry name" value="Molybde_CF_guanTrfase"/>
</dbReference>
<evidence type="ECO:0000256" key="3">
    <source>
        <dbReference type="ARBA" id="ARBA00022723"/>
    </source>
</evidence>
<dbReference type="SUPFAM" id="SSF53448">
    <property type="entry name" value="Nucleotide-diphospho-sugar transferases"/>
    <property type="match status" value="1"/>
</dbReference>
<keyword evidence="5 8" id="KW-0460">Magnesium</keyword>
<dbReference type="CDD" id="cd02503">
    <property type="entry name" value="MobA"/>
    <property type="match status" value="1"/>
</dbReference>
<dbReference type="GO" id="GO:0005525">
    <property type="term" value="F:GTP binding"/>
    <property type="evidence" value="ECO:0007669"/>
    <property type="project" value="UniProtKB-UniRule"/>
</dbReference>
<accession>A0A4Z0H2G1</accession>
<dbReference type="GO" id="GO:0005737">
    <property type="term" value="C:cytoplasm"/>
    <property type="evidence" value="ECO:0007669"/>
    <property type="project" value="UniProtKB-SubCell"/>
</dbReference>
<evidence type="ECO:0000256" key="8">
    <source>
        <dbReference type="HAMAP-Rule" id="MF_00316"/>
    </source>
</evidence>
<comment type="similarity">
    <text evidence="8">Belongs to the MobA family.</text>
</comment>
<comment type="domain">
    <text evidence="8">The N-terminal domain determines nucleotide recognition and specific binding, while the C-terminal domain determines the specific binding to the target protein.</text>
</comment>
<sequence>MTPAGLILAGGGSTRMGQDKAGLPLGDKTVLRLIYEQLNKVTSHVVVNSNVERNGYENVSDVIQDGGPLAGIHAGLLHTEADWLVVSACDTPFISKEVYEVLLQSKGPNTQVVVPYYQGRHQPTSAIFHQSCLAPLERILQEGERKVSRLFDEVQVQPVVRYGSVPAPILEEHFFNMNTLQDYEEAKQMLKTSQARRHL</sequence>
<evidence type="ECO:0000259" key="9">
    <source>
        <dbReference type="Pfam" id="PF12804"/>
    </source>
</evidence>
<dbReference type="GO" id="GO:0061603">
    <property type="term" value="F:molybdenum cofactor guanylyltransferase activity"/>
    <property type="evidence" value="ECO:0007669"/>
    <property type="project" value="UniProtKB-EC"/>
</dbReference>
<dbReference type="Pfam" id="PF12804">
    <property type="entry name" value="NTP_transf_3"/>
    <property type="match status" value="1"/>
</dbReference>
<dbReference type="InterPro" id="IPR029044">
    <property type="entry name" value="Nucleotide-diphossugar_trans"/>
</dbReference>
<dbReference type="Proteomes" id="UP000297982">
    <property type="component" value="Unassembled WGS sequence"/>
</dbReference>
<keyword evidence="1 8" id="KW-0963">Cytoplasm</keyword>
<evidence type="ECO:0000313" key="11">
    <source>
        <dbReference type="Proteomes" id="UP000297982"/>
    </source>
</evidence>
<evidence type="ECO:0000256" key="5">
    <source>
        <dbReference type="ARBA" id="ARBA00022842"/>
    </source>
</evidence>
<comment type="cofactor">
    <cofactor evidence="8">
        <name>Mg(2+)</name>
        <dbReference type="ChEBI" id="CHEBI:18420"/>
    </cofactor>
</comment>
<dbReference type="HAMAP" id="MF_00316">
    <property type="entry name" value="MobA"/>
    <property type="match status" value="1"/>
</dbReference>
<dbReference type="AlphaFoldDB" id="A0A4Z0H2G1"/>
<keyword evidence="10" id="KW-0548">Nucleotidyltransferase</keyword>
<evidence type="ECO:0000256" key="6">
    <source>
        <dbReference type="ARBA" id="ARBA00023134"/>
    </source>
</evidence>
<keyword evidence="4 8" id="KW-0547">Nucleotide-binding</keyword>
<dbReference type="InterPro" id="IPR025877">
    <property type="entry name" value="MobA-like_NTP_Trfase"/>
</dbReference>
<name>A0A4Z0H2G1_9BACI</name>